<keyword evidence="2 6" id="KW-0808">Transferase</keyword>
<dbReference type="Pfam" id="PF00370">
    <property type="entry name" value="FGGY_N"/>
    <property type="match status" value="1"/>
</dbReference>
<organism evidence="6 7">
    <name type="scientific">Methylophaga muralis</name>
    <dbReference type="NCBI Taxonomy" id="291169"/>
    <lineage>
        <taxon>Bacteria</taxon>
        <taxon>Pseudomonadati</taxon>
        <taxon>Pseudomonadota</taxon>
        <taxon>Gammaproteobacteria</taxon>
        <taxon>Thiotrichales</taxon>
        <taxon>Piscirickettsiaceae</taxon>
        <taxon>Methylophaga</taxon>
    </lineage>
</organism>
<dbReference type="Pfam" id="PF02782">
    <property type="entry name" value="FGGY_C"/>
    <property type="match status" value="1"/>
</dbReference>
<comment type="similarity">
    <text evidence="1">Belongs to the FGGY kinase family.</text>
</comment>
<dbReference type="EMBL" id="MCRI01000013">
    <property type="protein sequence ID" value="ODN66792.1"/>
    <property type="molecule type" value="Genomic_DNA"/>
</dbReference>
<dbReference type="PATRIC" id="fig|291169.3.peg.1493"/>
<dbReference type="SUPFAM" id="SSF53067">
    <property type="entry name" value="Actin-like ATPase domain"/>
    <property type="match status" value="2"/>
</dbReference>
<evidence type="ECO:0000259" key="5">
    <source>
        <dbReference type="Pfam" id="PF02782"/>
    </source>
</evidence>
<dbReference type="CDD" id="cd07783">
    <property type="entry name" value="ASKHA_NBD_FGGY_SePSK_AtXK1-like"/>
    <property type="match status" value="1"/>
</dbReference>
<keyword evidence="3 6" id="KW-0418">Kinase</keyword>
<keyword evidence="7" id="KW-1185">Reference proteome</keyword>
<dbReference type="GO" id="GO:0004856">
    <property type="term" value="F:D-xylulokinase activity"/>
    <property type="evidence" value="ECO:0007669"/>
    <property type="project" value="UniProtKB-EC"/>
</dbReference>
<gene>
    <name evidence="6" type="primary">xylB</name>
    <name evidence="6" type="ORF">A9E74_01489</name>
</gene>
<dbReference type="Proteomes" id="UP000094379">
    <property type="component" value="Unassembled WGS sequence"/>
</dbReference>
<dbReference type="GO" id="GO:0019150">
    <property type="term" value="F:D-ribulokinase activity"/>
    <property type="evidence" value="ECO:0007669"/>
    <property type="project" value="TreeGrafter"/>
</dbReference>
<evidence type="ECO:0000256" key="1">
    <source>
        <dbReference type="ARBA" id="ARBA00009156"/>
    </source>
</evidence>
<dbReference type="STRING" id="291169.A9E74_01489"/>
<proteinExistence type="inferred from homology"/>
<dbReference type="AlphaFoldDB" id="A0A1E3GRW3"/>
<dbReference type="GO" id="GO:0005997">
    <property type="term" value="P:xylulose metabolic process"/>
    <property type="evidence" value="ECO:0007669"/>
    <property type="project" value="TreeGrafter"/>
</dbReference>
<reference evidence="6 7" key="1">
    <citation type="submission" date="2016-07" db="EMBL/GenBank/DDBJ databases">
        <title>Draft Genome Sequence of Methylophaga muralis Bur 1.</title>
        <authorList>
            <person name="Vasilenko O.V."/>
            <person name="Doronina N.V."/>
            <person name="Shmareva M.N."/>
            <person name="Tarlachkov S.V."/>
            <person name="Mustakhimov I."/>
            <person name="Trotsenko Y.A."/>
        </authorList>
    </citation>
    <scope>NUCLEOTIDE SEQUENCE [LARGE SCALE GENOMIC DNA]</scope>
    <source>
        <strain evidence="6 7">Bur 1</strain>
    </source>
</reference>
<sequence length="425" mass="45847">MRDSAWIGIDFGTSGCRVCAIDKSASIIAQTEQSFPASSKSYPSPQQQSQFLFNTLKTLLSQLSELDIDSISIDATSGSVMLCDFDGHPLSEMLMYNDQQAIEASEDIAKLAPAESAANGPSSGLAKLVYLQRLFALPANYFLLHQADWLAIQLGAKPGFTDYNNALKSGFDVTNNCWPDWLSALTPLHVLPQVVTPGTVIGELSTSVIKALGLKQSTPPLIKAGTTDSLASFIATGANKIGDAVTSLGSTLVLKLVCQSPVFDAKRGIYSHKIGNRWLCGGASNSGGVVLRHYFSDEQLVALSQKIDLQMPVEDYYPLLKPGERFPIADPDSPPRMHPRPAEDHLFLYGLLSGIARIEKAGYECLQQLSKTPLTSIRSVGGGAKNAVWTQLRQSLIDVPFKPVQHTDTAYGSALLAKDGLKLFQ</sequence>
<accession>A0A1E3GRW3</accession>
<dbReference type="PANTHER" id="PTHR10196">
    <property type="entry name" value="SUGAR KINASE"/>
    <property type="match status" value="1"/>
</dbReference>
<dbReference type="InterPro" id="IPR043129">
    <property type="entry name" value="ATPase_NBD"/>
</dbReference>
<feature type="domain" description="Carbohydrate kinase FGGY C-terminal" evidence="5">
    <location>
        <begin position="247"/>
        <end position="417"/>
    </location>
</feature>
<protein>
    <submittedName>
        <fullName evidence="6">Xylulose kinase</fullName>
        <ecNumber evidence="6">2.7.1.17</ecNumber>
    </submittedName>
</protein>
<dbReference type="EC" id="2.7.1.17" evidence="6"/>
<evidence type="ECO:0000259" key="4">
    <source>
        <dbReference type="Pfam" id="PF00370"/>
    </source>
</evidence>
<dbReference type="Gene3D" id="3.30.420.40">
    <property type="match status" value="2"/>
</dbReference>
<comment type="caution">
    <text evidence="6">The sequence shown here is derived from an EMBL/GenBank/DDBJ whole genome shotgun (WGS) entry which is preliminary data.</text>
</comment>
<dbReference type="InterPro" id="IPR018485">
    <property type="entry name" value="FGGY_C"/>
</dbReference>
<feature type="domain" description="Carbohydrate kinase FGGY N-terminal" evidence="4">
    <location>
        <begin position="6"/>
        <end position="229"/>
    </location>
</feature>
<dbReference type="GO" id="GO:0005829">
    <property type="term" value="C:cytosol"/>
    <property type="evidence" value="ECO:0007669"/>
    <property type="project" value="TreeGrafter"/>
</dbReference>
<evidence type="ECO:0000313" key="6">
    <source>
        <dbReference type="EMBL" id="ODN66792.1"/>
    </source>
</evidence>
<dbReference type="InterPro" id="IPR018484">
    <property type="entry name" value="FGGY_N"/>
</dbReference>
<evidence type="ECO:0000256" key="3">
    <source>
        <dbReference type="ARBA" id="ARBA00022777"/>
    </source>
</evidence>
<dbReference type="RefSeq" id="WP_069295958.1">
    <property type="nucleotide sequence ID" value="NZ_MCRI01000013.1"/>
</dbReference>
<evidence type="ECO:0000256" key="2">
    <source>
        <dbReference type="ARBA" id="ARBA00022679"/>
    </source>
</evidence>
<name>A0A1E3GRW3_9GAMM</name>
<evidence type="ECO:0000313" key="7">
    <source>
        <dbReference type="Proteomes" id="UP000094379"/>
    </source>
</evidence>
<dbReference type="PANTHER" id="PTHR10196:SF80">
    <property type="entry name" value="D-RIBULOSE KINASE"/>
    <property type="match status" value="1"/>
</dbReference>